<name>A0AAD8E8E2_DIPPU</name>
<dbReference type="SUPFAM" id="SSF48726">
    <property type="entry name" value="Immunoglobulin"/>
    <property type="match status" value="1"/>
</dbReference>
<dbReference type="InterPro" id="IPR013783">
    <property type="entry name" value="Ig-like_fold"/>
</dbReference>
<evidence type="ECO:0000313" key="3">
    <source>
        <dbReference type="Proteomes" id="UP001233999"/>
    </source>
</evidence>
<accession>A0AAD8E8E2</accession>
<dbReference type="Gene3D" id="2.60.40.10">
    <property type="entry name" value="Immunoglobulins"/>
    <property type="match status" value="1"/>
</dbReference>
<keyword evidence="3" id="KW-1185">Reference proteome</keyword>
<dbReference type="InterPro" id="IPR036179">
    <property type="entry name" value="Ig-like_dom_sf"/>
</dbReference>
<gene>
    <name evidence="2" type="ORF">L9F63_024370</name>
</gene>
<dbReference type="PROSITE" id="PS50835">
    <property type="entry name" value="IG_LIKE"/>
    <property type="match status" value="1"/>
</dbReference>
<evidence type="ECO:0000313" key="2">
    <source>
        <dbReference type="EMBL" id="KAJ9580452.1"/>
    </source>
</evidence>
<dbReference type="EMBL" id="JASPKZ010008328">
    <property type="protein sequence ID" value="KAJ9580452.1"/>
    <property type="molecule type" value="Genomic_DNA"/>
</dbReference>
<protein>
    <recommendedName>
        <fullName evidence="1">Ig-like domain-containing protein</fullName>
    </recommendedName>
</protein>
<reference evidence="2" key="1">
    <citation type="journal article" date="2023" name="IScience">
        <title>Live-bearing cockroach genome reveals convergent evolutionary mechanisms linked to viviparity in insects and beyond.</title>
        <authorList>
            <person name="Fouks B."/>
            <person name="Harrison M.C."/>
            <person name="Mikhailova A.A."/>
            <person name="Marchal E."/>
            <person name="English S."/>
            <person name="Carruthers M."/>
            <person name="Jennings E.C."/>
            <person name="Chiamaka E.L."/>
            <person name="Frigard R.A."/>
            <person name="Pippel M."/>
            <person name="Attardo G.M."/>
            <person name="Benoit J.B."/>
            <person name="Bornberg-Bauer E."/>
            <person name="Tobe S.S."/>
        </authorList>
    </citation>
    <scope>NUCLEOTIDE SEQUENCE</scope>
    <source>
        <strain evidence="2">Stay&amp;Tobe</strain>
    </source>
</reference>
<proteinExistence type="predicted"/>
<organism evidence="2 3">
    <name type="scientific">Diploptera punctata</name>
    <name type="common">Pacific beetle cockroach</name>
    <dbReference type="NCBI Taxonomy" id="6984"/>
    <lineage>
        <taxon>Eukaryota</taxon>
        <taxon>Metazoa</taxon>
        <taxon>Ecdysozoa</taxon>
        <taxon>Arthropoda</taxon>
        <taxon>Hexapoda</taxon>
        <taxon>Insecta</taxon>
        <taxon>Pterygota</taxon>
        <taxon>Neoptera</taxon>
        <taxon>Polyneoptera</taxon>
        <taxon>Dictyoptera</taxon>
        <taxon>Blattodea</taxon>
        <taxon>Blaberoidea</taxon>
        <taxon>Blaberidae</taxon>
        <taxon>Diplopterinae</taxon>
        <taxon>Diploptera</taxon>
    </lineage>
</organism>
<evidence type="ECO:0000259" key="1">
    <source>
        <dbReference type="PROSITE" id="PS50835"/>
    </source>
</evidence>
<feature type="domain" description="Ig-like" evidence="1">
    <location>
        <begin position="14"/>
        <end position="107"/>
    </location>
</feature>
<dbReference type="Proteomes" id="UP001233999">
    <property type="component" value="Unassembled WGS sequence"/>
</dbReference>
<dbReference type="InterPro" id="IPR007110">
    <property type="entry name" value="Ig-like_dom"/>
</dbReference>
<sequence length="121" mass="13231">QFYCITAAASFVGPSFLKEPPSRVDFANETGARIDCSAGGSPPPNISWLSGDGKQVDSIPQTRELLANGSLLFPPFRPSGYRQDVHATTYRCVAENTVGRIHSRDVRVRADAQNNYDKLCL</sequence>
<feature type="non-terminal residue" evidence="2">
    <location>
        <position position="1"/>
    </location>
</feature>
<dbReference type="AlphaFoldDB" id="A0AAD8E8E2"/>
<feature type="non-terminal residue" evidence="2">
    <location>
        <position position="121"/>
    </location>
</feature>
<reference evidence="2" key="2">
    <citation type="submission" date="2023-05" db="EMBL/GenBank/DDBJ databases">
        <authorList>
            <person name="Fouks B."/>
        </authorList>
    </citation>
    <scope>NUCLEOTIDE SEQUENCE</scope>
    <source>
        <strain evidence="2">Stay&amp;Tobe</strain>
        <tissue evidence="2">Testes</tissue>
    </source>
</reference>
<comment type="caution">
    <text evidence="2">The sequence shown here is derived from an EMBL/GenBank/DDBJ whole genome shotgun (WGS) entry which is preliminary data.</text>
</comment>
<dbReference type="Pfam" id="PF13927">
    <property type="entry name" value="Ig_3"/>
    <property type="match status" value="1"/>
</dbReference>